<sequence>MRKYSKKDFPLAMQRNDKLNKRRKIEKYLDWEHQTIWEKVEVLQLLIKNSEENSYHDMWKPEILKCLEWSPVLVPLCDQILNKPYHIILYHVVS</sequence>
<dbReference type="EMBL" id="JACDTQ010002903">
    <property type="protein sequence ID" value="KAF5915059.1"/>
    <property type="molecule type" value="Genomic_DNA"/>
</dbReference>
<comment type="caution">
    <text evidence="1">The sequence shown here is derived from an EMBL/GenBank/DDBJ whole genome shotgun (WGS) entry which is preliminary data.</text>
</comment>
<gene>
    <name evidence="1" type="ORF">HPG69_003560</name>
</gene>
<name>A0A7J7EH33_DICBM</name>
<accession>A0A7J7EH33</accession>
<evidence type="ECO:0000313" key="2">
    <source>
        <dbReference type="Proteomes" id="UP000551758"/>
    </source>
</evidence>
<proteinExistence type="predicted"/>
<dbReference type="Proteomes" id="UP000551758">
    <property type="component" value="Unassembled WGS sequence"/>
</dbReference>
<evidence type="ECO:0000313" key="1">
    <source>
        <dbReference type="EMBL" id="KAF5915059.1"/>
    </source>
</evidence>
<protein>
    <submittedName>
        <fullName evidence="1">Uncharacterized protein</fullName>
    </submittedName>
</protein>
<keyword evidence="2" id="KW-1185">Reference proteome</keyword>
<dbReference type="AlphaFoldDB" id="A0A7J7EH33"/>
<organism evidence="1 2">
    <name type="scientific">Diceros bicornis minor</name>
    <name type="common">South-central black rhinoceros</name>
    <dbReference type="NCBI Taxonomy" id="77932"/>
    <lineage>
        <taxon>Eukaryota</taxon>
        <taxon>Metazoa</taxon>
        <taxon>Chordata</taxon>
        <taxon>Craniata</taxon>
        <taxon>Vertebrata</taxon>
        <taxon>Euteleostomi</taxon>
        <taxon>Mammalia</taxon>
        <taxon>Eutheria</taxon>
        <taxon>Laurasiatheria</taxon>
        <taxon>Perissodactyla</taxon>
        <taxon>Rhinocerotidae</taxon>
        <taxon>Diceros</taxon>
    </lineage>
</organism>
<reference evidence="1 2" key="1">
    <citation type="journal article" date="2020" name="Mol. Biol. Evol.">
        <title>Interspecific Gene Flow and the Evolution of Specialization in Black and White Rhinoceros.</title>
        <authorList>
            <person name="Moodley Y."/>
            <person name="Westbury M.V."/>
            <person name="Russo I.M."/>
            <person name="Gopalakrishnan S."/>
            <person name="Rakotoarivelo A."/>
            <person name="Olsen R.A."/>
            <person name="Prost S."/>
            <person name="Tunstall T."/>
            <person name="Ryder O.A."/>
            <person name="Dalen L."/>
            <person name="Bruford M.W."/>
        </authorList>
    </citation>
    <scope>NUCLEOTIDE SEQUENCE [LARGE SCALE GENOMIC DNA]</scope>
    <source>
        <strain evidence="1">SBR-YM</strain>
        <tissue evidence="1">Skin</tissue>
    </source>
</reference>